<feature type="transmembrane region" description="Helical" evidence="6">
    <location>
        <begin position="90"/>
        <end position="109"/>
    </location>
</feature>
<dbReference type="Pfam" id="PF07690">
    <property type="entry name" value="MFS_1"/>
    <property type="match status" value="1"/>
</dbReference>
<keyword evidence="4 6" id="KW-1133">Transmembrane helix</keyword>
<dbReference type="GO" id="GO:0022857">
    <property type="term" value="F:transmembrane transporter activity"/>
    <property type="evidence" value="ECO:0007669"/>
    <property type="project" value="InterPro"/>
</dbReference>
<feature type="transmembrane region" description="Helical" evidence="6">
    <location>
        <begin position="180"/>
        <end position="200"/>
    </location>
</feature>
<feature type="transmembrane region" description="Helical" evidence="6">
    <location>
        <begin position="58"/>
        <end position="78"/>
    </location>
</feature>
<dbReference type="PANTHER" id="PTHR11360">
    <property type="entry name" value="MONOCARBOXYLATE TRANSPORTER"/>
    <property type="match status" value="1"/>
</dbReference>
<dbReference type="GO" id="GO:0005886">
    <property type="term" value="C:plasma membrane"/>
    <property type="evidence" value="ECO:0007669"/>
    <property type="project" value="UniProtKB-SubCell"/>
</dbReference>
<dbReference type="InterPro" id="IPR050327">
    <property type="entry name" value="Proton-linked_MCT"/>
</dbReference>
<dbReference type="InterPro" id="IPR011701">
    <property type="entry name" value="MFS"/>
</dbReference>
<organism evidence="8">
    <name type="scientific">uncultured Sporomusa sp</name>
    <dbReference type="NCBI Taxonomy" id="307249"/>
    <lineage>
        <taxon>Bacteria</taxon>
        <taxon>Bacillati</taxon>
        <taxon>Bacillota</taxon>
        <taxon>Negativicutes</taxon>
        <taxon>Selenomonadales</taxon>
        <taxon>Sporomusaceae</taxon>
        <taxon>Sporomusa</taxon>
        <taxon>environmental samples</taxon>
    </lineage>
</organism>
<feature type="transmembrane region" description="Helical" evidence="6">
    <location>
        <begin position="240"/>
        <end position="261"/>
    </location>
</feature>
<keyword evidence="3 6" id="KW-0812">Transmembrane</keyword>
<evidence type="ECO:0000256" key="1">
    <source>
        <dbReference type="ARBA" id="ARBA00004651"/>
    </source>
</evidence>
<feature type="transmembrane region" description="Helical" evidence="6">
    <location>
        <begin position="364"/>
        <end position="387"/>
    </location>
</feature>
<evidence type="ECO:0000256" key="3">
    <source>
        <dbReference type="ARBA" id="ARBA00022692"/>
    </source>
</evidence>
<feature type="transmembrane region" description="Helical" evidence="6">
    <location>
        <begin position="328"/>
        <end position="352"/>
    </location>
</feature>
<evidence type="ECO:0000256" key="4">
    <source>
        <dbReference type="ARBA" id="ARBA00022989"/>
    </source>
</evidence>
<feature type="transmembrane region" description="Helical" evidence="6">
    <location>
        <begin position="267"/>
        <end position="289"/>
    </location>
</feature>
<dbReference type="PROSITE" id="PS50850">
    <property type="entry name" value="MFS"/>
    <property type="match status" value="1"/>
</dbReference>
<gene>
    <name evidence="8" type="ORF">KL86SPO_40400</name>
</gene>
<sequence>MSQTSSKNAVNVKKSGGFHYAYMIVVACCAISLAPVAFTFSCAGIFFKPVTQELGIGIGTFALYLSSLLLAATLTLTVAGKIINKYSARLVLSASVLITAGAFAAMSTFTSVYQFYVAGAFLGVSTAFLLYLMIPTMINRWFKTRVGFFMGLCSAFTGVGGILFNPLGGYIIANYGWRNAYLAFAVLTIVIALPFALFVIKSYPADKGLRPFGDTGEDEQKGAAPQVTGVSYSKAVKSGAFYTGLVFSFGMAFITNINFYLPAYAGSLGMSITLGATVASASMFGTMAGKILLGWVNDRSVVGGMLFGLGCGIVGLGLMAFFAKVGVWVVLIAAALYGISYAGVSVQTPLTIKTIFGNREYAPIYSNIAMAASLSSMIGSAAWGFIIDSTKSYPMTFGIGIAIAALTIVAGYVAMQLGKKLDFTTK</sequence>
<dbReference type="PANTHER" id="PTHR11360:SF290">
    <property type="entry name" value="MONOCARBOXYLATE MFS PERMEASE"/>
    <property type="match status" value="1"/>
</dbReference>
<dbReference type="InterPro" id="IPR020846">
    <property type="entry name" value="MFS_dom"/>
</dbReference>
<feature type="transmembrane region" description="Helical" evidence="6">
    <location>
        <begin position="393"/>
        <end position="414"/>
    </location>
</feature>
<feature type="transmembrane region" description="Helical" evidence="6">
    <location>
        <begin position="20"/>
        <end position="46"/>
    </location>
</feature>
<proteinExistence type="predicted"/>
<accession>A0A212LWC2</accession>
<dbReference type="InterPro" id="IPR036259">
    <property type="entry name" value="MFS_trans_sf"/>
</dbReference>
<dbReference type="PROSITE" id="PS51257">
    <property type="entry name" value="PROKAR_LIPOPROTEIN"/>
    <property type="match status" value="1"/>
</dbReference>
<dbReference type="Gene3D" id="1.20.1250.20">
    <property type="entry name" value="MFS general substrate transporter like domains"/>
    <property type="match status" value="1"/>
</dbReference>
<feature type="transmembrane region" description="Helical" evidence="6">
    <location>
        <begin position="146"/>
        <end position="168"/>
    </location>
</feature>
<evidence type="ECO:0000256" key="5">
    <source>
        <dbReference type="ARBA" id="ARBA00023136"/>
    </source>
</evidence>
<reference evidence="8" key="1">
    <citation type="submission" date="2016-08" db="EMBL/GenBank/DDBJ databases">
        <authorList>
            <person name="Seilhamer J.J."/>
        </authorList>
    </citation>
    <scope>NUCLEOTIDE SEQUENCE</scope>
    <source>
        <strain evidence="8">86</strain>
    </source>
</reference>
<evidence type="ECO:0000259" key="7">
    <source>
        <dbReference type="PROSITE" id="PS50850"/>
    </source>
</evidence>
<protein>
    <recommendedName>
        <fullName evidence="7">Major facilitator superfamily (MFS) profile domain-containing protein</fullName>
    </recommendedName>
</protein>
<evidence type="ECO:0000256" key="2">
    <source>
        <dbReference type="ARBA" id="ARBA00022448"/>
    </source>
</evidence>
<feature type="domain" description="Major facilitator superfamily (MFS) profile" evidence="7">
    <location>
        <begin position="23"/>
        <end position="422"/>
    </location>
</feature>
<feature type="transmembrane region" description="Helical" evidence="6">
    <location>
        <begin position="301"/>
        <end position="322"/>
    </location>
</feature>
<keyword evidence="5 6" id="KW-0472">Membrane</keyword>
<comment type="subcellular location">
    <subcellularLocation>
        <location evidence="1">Cell membrane</location>
        <topology evidence="1">Multi-pass membrane protein</topology>
    </subcellularLocation>
</comment>
<dbReference type="RefSeq" id="WP_288184764.1">
    <property type="nucleotide sequence ID" value="NZ_LT608335.1"/>
</dbReference>
<evidence type="ECO:0000256" key="6">
    <source>
        <dbReference type="SAM" id="Phobius"/>
    </source>
</evidence>
<keyword evidence="2" id="KW-0813">Transport</keyword>
<dbReference type="AlphaFoldDB" id="A0A212LWC2"/>
<dbReference type="SUPFAM" id="SSF103473">
    <property type="entry name" value="MFS general substrate transporter"/>
    <property type="match status" value="1"/>
</dbReference>
<feature type="transmembrane region" description="Helical" evidence="6">
    <location>
        <begin position="115"/>
        <end position="134"/>
    </location>
</feature>
<evidence type="ECO:0000313" key="8">
    <source>
        <dbReference type="EMBL" id="SCM81915.1"/>
    </source>
</evidence>
<name>A0A212LWC2_9FIRM</name>
<dbReference type="EMBL" id="FMJE01000004">
    <property type="protein sequence ID" value="SCM81915.1"/>
    <property type="molecule type" value="Genomic_DNA"/>
</dbReference>